<dbReference type="GO" id="GO:0030955">
    <property type="term" value="F:potassium ion binding"/>
    <property type="evidence" value="ECO:0007669"/>
    <property type="project" value="UniProtKB-UniRule"/>
</dbReference>
<dbReference type="EMBL" id="QURW01000001">
    <property type="protein sequence ID" value="RQD88646.1"/>
    <property type="molecule type" value="Genomic_DNA"/>
</dbReference>
<feature type="domain" description="Pyruvate kinase barrel" evidence="14">
    <location>
        <begin position="3"/>
        <end position="327"/>
    </location>
</feature>
<evidence type="ECO:0000259" key="15">
    <source>
        <dbReference type="Pfam" id="PF02887"/>
    </source>
</evidence>
<evidence type="ECO:0000256" key="10">
    <source>
        <dbReference type="ARBA" id="ARBA00023152"/>
    </source>
</evidence>
<dbReference type="InterPro" id="IPR040442">
    <property type="entry name" value="Pyrv_kinase-like_dom_sf"/>
</dbReference>
<dbReference type="InterPro" id="IPR036918">
    <property type="entry name" value="Pyrv_Knase_C_sf"/>
</dbReference>
<dbReference type="NCBIfam" id="NF004978">
    <property type="entry name" value="PRK06354.1"/>
    <property type="match status" value="1"/>
</dbReference>
<reference evidence="18 19" key="1">
    <citation type="submission" date="2018-08" db="EMBL/GenBank/DDBJ databases">
        <title>Survival mechanisms of Campylobacter hepaticus identified by genomic analysis and comparative transcriptomic analysis of in vivo and in vitro derived bacteria.</title>
        <authorList>
            <person name="Van T.T.H."/>
            <person name="Moore R.J."/>
        </authorList>
    </citation>
    <scope>NUCLEOTIDE SEQUENCE [LARGE SCALE GENOMIC DNA]</scope>
    <source>
        <strain evidence="17 19">54L</strain>
        <strain evidence="16 18">HV10</strain>
    </source>
</reference>
<keyword evidence="7 13" id="KW-0418">Kinase</keyword>
<evidence type="ECO:0000313" key="19">
    <source>
        <dbReference type="Proteomes" id="UP000286095"/>
    </source>
</evidence>
<dbReference type="GO" id="GO:0004743">
    <property type="term" value="F:pyruvate kinase activity"/>
    <property type="evidence" value="ECO:0007669"/>
    <property type="project" value="UniProtKB-UniRule"/>
</dbReference>
<evidence type="ECO:0000256" key="9">
    <source>
        <dbReference type="ARBA" id="ARBA00022842"/>
    </source>
</evidence>
<dbReference type="STRING" id="1813019.A2J15_02195"/>
<evidence type="ECO:0000313" key="17">
    <source>
        <dbReference type="EMBL" id="RQD88646.1"/>
    </source>
</evidence>
<protein>
    <recommendedName>
        <fullName evidence="3 12">Pyruvate kinase</fullName>
        <ecNumber evidence="3 12">2.7.1.40</ecNumber>
    </recommendedName>
</protein>
<dbReference type="Proteomes" id="UP000286095">
    <property type="component" value="Unassembled WGS sequence"/>
</dbReference>
<dbReference type="GeneID" id="44005368"/>
<dbReference type="EMBL" id="CP031611">
    <property type="protein sequence ID" value="AXP09484.1"/>
    <property type="molecule type" value="Genomic_DNA"/>
</dbReference>
<comment type="catalytic activity">
    <reaction evidence="13">
        <text>pyruvate + ATP = phosphoenolpyruvate + ADP + H(+)</text>
        <dbReference type="Rhea" id="RHEA:18157"/>
        <dbReference type="ChEBI" id="CHEBI:15361"/>
        <dbReference type="ChEBI" id="CHEBI:15378"/>
        <dbReference type="ChEBI" id="CHEBI:30616"/>
        <dbReference type="ChEBI" id="CHEBI:58702"/>
        <dbReference type="ChEBI" id="CHEBI:456216"/>
        <dbReference type="EC" id="2.7.1.40"/>
    </reaction>
</comment>
<evidence type="ECO:0000313" key="16">
    <source>
        <dbReference type="EMBL" id="AXP09484.1"/>
    </source>
</evidence>
<evidence type="ECO:0000256" key="13">
    <source>
        <dbReference type="RuleBase" id="RU000504"/>
    </source>
</evidence>
<dbReference type="NCBIfam" id="TIGR01064">
    <property type="entry name" value="pyruv_kin"/>
    <property type="match status" value="1"/>
</dbReference>
<keyword evidence="8" id="KW-0067">ATP-binding</keyword>
<comment type="pathway">
    <text evidence="1 13">Carbohydrate degradation; glycolysis; pyruvate from D-glyceraldehyde 3-phosphate: step 5/5.</text>
</comment>
<dbReference type="OrthoDB" id="9812123at2"/>
<keyword evidence="18" id="KW-1185">Reference proteome</keyword>
<dbReference type="InterPro" id="IPR015806">
    <property type="entry name" value="Pyrv_Knase_insert_dom_sf"/>
</dbReference>
<accession>A0A424Z2W0</accession>
<dbReference type="PANTHER" id="PTHR11817">
    <property type="entry name" value="PYRUVATE KINASE"/>
    <property type="match status" value="1"/>
</dbReference>
<dbReference type="Proteomes" id="UP000093205">
    <property type="component" value="Chromosome"/>
</dbReference>
<gene>
    <name evidence="17" type="primary">pyk</name>
    <name evidence="16" type="ORF">A2J15_007465</name>
    <name evidence="17" type="ORF">DZD40_00140</name>
</gene>
<evidence type="ECO:0000256" key="6">
    <source>
        <dbReference type="ARBA" id="ARBA00022741"/>
    </source>
</evidence>
<dbReference type="GO" id="GO:0000287">
    <property type="term" value="F:magnesium ion binding"/>
    <property type="evidence" value="ECO:0007669"/>
    <property type="project" value="UniProtKB-UniRule"/>
</dbReference>
<dbReference type="NCBIfam" id="NF004491">
    <property type="entry name" value="PRK05826.1"/>
    <property type="match status" value="1"/>
</dbReference>
<dbReference type="SUPFAM" id="SSF50800">
    <property type="entry name" value="PK beta-barrel domain-like"/>
    <property type="match status" value="1"/>
</dbReference>
<evidence type="ECO:0000256" key="3">
    <source>
        <dbReference type="ARBA" id="ARBA00012142"/>
    </source>
</evidence>
<dbReference type="PRINTS" id="PR01050">
    <property type="entry name" value="PYRUVTKNASE"/>
</dbReference>
<dbReference type="Gene3D" id="3.40.1380.20">
    <property type="entry name" value="Pyruvate kinase, C-terminal domain"/>
    <property type="match status" value="1"/>
</dbReference>
<dbReference type="Pfam" id="PF00224">
    <property type="entry name" value="PK"/>
    <property type="match status" value="1"/>
</dbReference>
<keyword evidence="9 13" id="KW-0460">Magnesium</keyword>
<dbReference type="KEGG" id="chw:A2J15_007465"/>
<evidence type="ECO:0000259" key="14">
    <source>
        <dbReference type="Pfam" id="PF00224"/>
    </source>
</evidence>
<proteinExistence type="inferred from homology"/>
<evidence type="ECO:0000256" key="1">
    <source>
        <dbReference type="ARBA" id="ARBA00004997"/>
    </source>
</evidence>
<dbReference type="InterPro" id="IPR015795">
    <property type="entry name" value="Pyrv_Knase_C"/>
</dbReference>
<feature type="domain" description="Pyruvate kinase C-terminal" evidence="15">
    <location>
        <begin position="356"/>
        <end position="470"/>
    </location>
</feature>
<keyword evidence="6" id="KW-0547">Nucleotide-binding</keyword>
<dbReference type="Gene3D" id="2.40.33.10">
    <property type="entry name" value="PK beta-barrel domain-like"/>
    <property type="match status" value="1"/>
</dbReference>
<dbReference type="InterPro" id="IPR015813">
    <property type="entry name" value="Pyrv/PenolPyrv_kinase-like_dom"/>
</dbReference>
<keyword evidence="4 13" id="KW-0808">Transferase</keyword>
<comment type="similarity">
    <text evidence="2 13">Belongs to the pyruvate kinase family.</text>
</comment>
<dbReference type="RefSeq" id="WP_066777987.1">
    <property type="nucleotide sequence ID" value="NZ_CBCSFE010000004.1"/>
</dbReference>
<dbReference type="UniPathway" id="UPA00109">
    <property type="reaction ID" value="UER00188"/>
</dbReference>
<dbReference type="FunFam" id="2.40.33.10:FF:000001">
    <property type="entry name" value="Pyruvate kinase"/>
    <property type="match status" value="1"/>
</dbReference>
<dbReference type="Gene3D" id="3.20.20.60">
    <property type="entry name" value="Phosphoenolpyruvate-binding domains"/>
    <property type="match status" value="1"/>
</dbReference>
<dbReference type="InterPro" id="IPR011037">
    <property type="entry name" value="Pyrv_Knase-like_insert_dom_sf"/>
</dbReference>
<keyword evidence="5" id="KW-0479">Metal-binding</keyword>
<evidence type="ECO:0000256" key="8">
    <source>
        <dbReference type="ARBA" id="ARBA00022840"/>
    </source>
</evidence>
<evidence type="ECO:0000256" key="4">
    <source>
        <dbReference type="ARBA" id="ARBA00022679"/>
    </source>
</evidence>
<evidence type="ECO:0000313" key="18">
    <source>
        <dbReference type="Proteomes" id="UP000093205"/>
    </source>
</evidence>
<dbReference type="InterPro" id="IPR001697">
    <property type="entry name" value="Pyr_Knase"/>
</dbReference>
<sequence length="480" mass="53738">MLKKTKIVATVGPASEKEEVIRQMIINGVNVFRLNFSHGTHQYHKNNLNTIRKVAKELHIRIGILQDISGPKIRTGELKEPFELKKGDKLDFYHKTILGEKITQNHYKISINQSSVLNMLKIDEYIYLCDGSIRAKVTSINNEKIETIIENDGFLNSNKGINFPNTKINIDVITQKDKNDLLWGIENDVDFLAISFVQNAHDIDEVRQILTQNNAKISIFAKIEKFDAVENIDDIIKSSDGIMVARGDLGIEVPYYKVPNIQKEIIRKANNASKPVITATQMLFSLTKSKTATRAEISDVANAVLDGTDAVMLSEESAIGIDPANAVDIMYQTIIEAEKYYPYNKFNDFNNTDNTDKIMHSSAHLATDLNANAIFSLTSSGKSAIKIARYRPNIEIIAVAHSEKTLNSLSIVWGVNPAILVNKSNDLTELLKDSVRSGIEKGFIDQNKCYLLTAGFPTGVEGTSNLIRILDKEQINYYLQ</sequence>
<organism evidence="17 19">
    <name type="scientific">Campylobacter hepaticus</name>
    <dbReference type="NCBI Taxonomy" id="1813019"/>
    <lineage>
        <taxon>Bacteria</taxon>
        <taxon>Pseudomonadati</taxon>
        <taxon>Campylobacterota</taxon>
        <taxon>Epsilonproteobacteria</taxon>
        <taxon>Campylobacterales</taxon>
        <taxon>Campylobacteraceae</taxon>
        <taxon>Campylobacter</taxon>
    </lineage>
</organism>
<evidence type="ECO:0000256" key="2">
    <source>
        <dbReference type="ARBA" id="ARBA00008663"/>
    </source>
</evidence>
<evidence type="ECO:0000256" key="7">
    <source>
        <dbReference type="ARBA" id="ARBA00022777"/>
    </source>
</evidence>
<evidence type="ECO:0000256" key="12">
    <source>
        <dbReference type="NCBIfam" id="TIGR01064"/>
    </source>
</evidence>
<dbReference type="InterPro" id="IPR015793">
    <property type="entry name" value="Pyrv_Knase_brl"/>
</dbReference>
<dbReference type="GO" id="GO:0005524">
    <property type="term" value="F:ATP binding"/>
    <property type="evidence" value="ECO:0007669"/>
    <property type="project" value="UniProtKB-KW"/>
</dbReference>
<evidence type="ECO:0000256" key="11">
    <source>
        <dbReference type="ARBA" id="ARBA00023317"/>
    </source>
</evidence>
<name>A0A424Z2W0_9BACT</name>
<dbReference type="EC" id="2.7.1.40" evidence="3 12"/>
<keyword evidence="11 17" id="KW-0670">Pyruvate</keyword>
<dbReference type="AlphaFoldDB" id="A0A424Z2W0"/>
<evidence type="ECO:0000256" key="5">
    <source>
        <dbReference type="ARBA" id="ARBA00022723"/>
    </source>
</evidence>
<dbReference type="SUPFAM" id="SSF51621">
    <property type="entry name" value="Phosphoenolpyruvate/pyruvate domain"/>
    <property type="match status" value="1"/>
</dbReference>
<dbReference type="Pfam" id="PF02887">
    <property type="entry name" value="PK_C"/>
    <property type="match status" value="1"/>
</dbReference>
<keyword evidence="10 13" id="KW-0324">Glycolysis</keyword>
<dbReference type="GO" id="GO:0016301">
    <property type="term" value="F:kinase activity"/>
    <property type="evidence" value="ECO:0007669"/>
    <property type="project" value="UniProtKB-KW"/>
</dbReference>
<dbReference type="SUPFAM" id="SSF52935">
    <property type="entry name" value="PK C-terminal domain-like"/>
    <property type="match status" value="1"/>
</dbReference>